<evidence type="ECO:0000313" key="5">
    <source>
        <dbReference type="Proteomes" id="UP000015453"/>
    </source>
</evidence>
<name>S8E9C9_9LAMI</name>
<dbReference type="AlphaFoldDB" id="S8E9C9"/>
<keyword evidence="1" id="KW-0539">Nucleus</keyword>
<feature type="region of interest" description="Disordered" evidence="2">
    <location>
        <begin position="1"/>
        <end position="30"/>
    </location>
</feature>
<accession>S8E9C9</accession>
<feature type="domain" description="HMG box" evidence="3">
    <location>
        <begin position="105"/>
        <end position="174"/>
    </location>
</feature>
<sequence>SSNASRLRKRVEVESASSTSSSSLPSLKRARDGSAFVKCEECNESVHVALIKFHDCTLDAKIKASLEAQVVEMQAEPKKKSTSEKKKTAKKAEPKEKKAGDTNKRKRPPTAFFLFMDEFRKSFKEANPQCKKVAIVAKEGGEKWKSLTEEEKKVYQDRAAELKAEFLKALESDD</sequence>
<protein>
    <recommendedName>
        <fullName evidence="3">HMG box domain-containing protein</fullName>
    </recommendedName>
</protein>
<dbReference type="Pfam" id="PF00505">
    <property type="entry name" value="HMG_box"/>
    <property type="match status" value="1"/>
</dbReference>
<dbReference type="GO" id="GO:0010197">
    <property type="term" value="P:polar nucleus fusion"/>
    <property type="evidence" value="ECO:0007669"/>
    <property type="project" value="TreeGrafter"/>
</dbReference>
<evidence type="ECO:0000256" key="1">
    <source>
        <dbReference type="PROSITE-ProRule" id="PRU00267"/>
    </source>
</evidence>
<feature type="region of interest" description="Disordered" evidence="2">
    <location>
        <begin position="73"/>
        <end position="107"/>
    </location>
</feature>
<dbReference type="OrthoDB" id="1919336at2759"/>
<evidence type="ECO:0000313" key="4">
    <source>
        <dbReference type="EMBL" id="EPS72473.1"/>
    </source>
</evidence>
<evidence type="ECO:0000259" key="3">
    <source>
        <dbReference type="PROSITE" id="PS50118"/>
    </source>
</evidence>
<dbReference type="PROSITE" id="PS50118">
    <property type="entry name" value="HMG_BOX_2"/>
    <property type="match status" value="1"/>
</dbReference>
<dbReference type="SMART" id="SM00398">
    <property type="entry name" value="HMG"/>
    <property type="match status" value="1"/>
</dbReference>
<gene>
    <name evidence="4" type="ORF">M569_02286</name>
</gene>
<dbReference type="InterPro" id="IPR009071">
    <property type="entry name" value="HMG_box_dom"/>
</dbReference>
<feature type="DNA-binding region" description="HMG box" evidence="1">
    <location>
        <begin position="105"/>
        <end position="174"/>
    </location>
</feature>
<dbReference type="InterPro" id="IPR036910">
    <property type="entry name" value="HMG_box_dom_sf"/>
</dbReference>
<comment type="caution">
    <text evidence="4">The sequence shown here is derived from an EMBL/GenBank/DDBJ whole genome shotgun (WGS) entry which is preliminary data.</text>
</comment>
<feature type="non-terminal residue" evidence="4">
    <location>
        <position position="174"/>
    </location>
</feature>
<evidence type="ECO:0000256" key="2">
    <source>
        <dbReference type="SAM" id="MobiDB-lite"/>
    </source>
</evidence>
<feature type="non-terminal residue" evidence="4">
    <location>
        <position position="1"/>
    </location>
</feature>
<dbReference type="GO" id="GO:0003677">
    <property type="term" value="F:DNA binding"/>
    <property type="evidence" value="ECO:0007669"/>
    <property type="project" value="UniProtKB-UniRule"/>
</dbReference>
<keyword evidence="5" id="KW-1185">Reference proteome</keyword>
<feature type="compositionally biased region" description="Basic and acidic residues" evidence="2">
    <location>
        <begin position="75"/>
        <end position="103"/>
    </location>
</feature>
<dbReference type="PANTHER" id="PTHR47658">
    <property type="entry name" value="HIGH MOBILITY GROUP B PROTEIN 12-RELATED"/>
    <property type="match status" value="1"/>
</dbReference>
<proteinExistence type="predicted"/>
<feature type="compositionally biased region" description="Low complexity" evidence="2">
    <location>
        <begin position="15"/>
        <end position="26"/>
    </location>
</feature>
<dbReference type="EMBL" id="AUSU01000825">
    <property type="protein sequence ID" value="EPS72473.1"/>
    <property type="molecule type" value="Genomic_DNA"/>
</dbReference>
<organism evidence="4 5">
    <name type="scientific">Genlisea aurea</name>
    <dbReference type="NCBI Taxonomy" id="192259"/>
    <lineage>
        <taxon>Eukaryota</taxon>
        <taxon>Viridiplantae</taxon>
        <taxon>Streptophyta</taxon>
        <taxon>Embryophyta</taxon>
        <taxon>Tracheophyta</taxon>
        <taxon>Spermatophyta</taxon>
        <taxon>Magnoliopsida</taxon>
        <taxon>eudicotyledons</taxon>
        <taxon>Gunneridae</taxon>
        <taxon>Pentapetalae</taxon>
        <taxon>asterids</taxon>
        <taxon>lamiids</taxon>
        <taxon>Lamiales</taxon>
        <taxon>Lentibulariaceae</taxon>
        <taxon>Genlisea</taxon>
    </lineage>
</organism>
<reference evidence="4 5" key="1">
    <citation type="journal article" date="2013" name="BMC Genomics">
        <title>The miniature genome of a carnivorous plant Genlisea aurea contains a low number of genes and short non-coding sequences.</title>
        <authorList>
            <person name="Leushkin E.V."/>
            <person name="Sutormin R.A."/>
            <person name="Nabieva E.R."/>
            <person name="Penin A.A."/>
            <person name="Kondrashov A.S."/>
            <person name="Logacheva M.D."/>
        </authorList>
    </citation>
    <scope>NUCLEOTIDE SEQUENCE [LARGE SCALE GENOMIC DNA]</scope>
</reference>
<keyword evidence="1" id="KW-0238">DNA-binding</keyword>
<dbReference type="CDD" id="cd22005">
    <property type="entry name" value="HMG-box_AtHMGB1-like"/>
    <property type="match status" value="1"/>
</dbReference>
<dbReference type="Gene3D" id="1.10.30.10">
    <property type="entry name" value="High mobility group box domain"/>
    <property type="match status" value="1"/>
</dbReference>
<dbReference type="GO" id="GO:0005634">
    <property type="term" value="C:nucleus"/>
    <property type="evidence" value="ECO:0007669"/>
    <property type="project" value="UniProtKB-UniRule"/>
</dbReference>
<dbReference type="PANTHER" id="PTHR47658:SF1">
    <property type="entry name" value="MEIOSIS INITIATOR PROTEIN"/>
    <property type="match status" value="1"/>
</dbReference>
<dbReference type="SUPFAM" id="SSF47095">
    <property type="entry name" value="HMG-box"/>
    <property type="match status" value="1"/>
</dbReference>
<dbReference type="Proteomes" id="UP000015453">
    <property type="component" value="Unassembled WGS sequence"/>
</dbReference>